<comment type="similarity">
    <text evidence="2">Belongs to the oxidase-dependent Fe transporter (OFeT) (TC 9.A.10.1) family.</text>
</comment>
<evidence type="ECO:0000256" key="6">
    <source>
        <dbReference type="SAM" id="Phobius"/>
    </source>
</evidence>
<keyword evidence="3 6" id="KW-0812">Transmembrane</keyword>
<dbReference type="PANTHER" id="PTHR31632">
    <property type="entry name" value="IRON TRANSPORTER FTH1"/>
    <property type="match status" value="1"/>
</dbReference>
<evidence type="ECO:0000313" key="8">
    <source>
        <dbReference type="Proteomes" id="UP000001929"/>
    </source>
</evidence>
<dbReference type="AlphaFoldDB" id="Q2RQI9"/>
<reference evidence="7 8" key="1">
    <citation type="journal article" date="2011" name="Stand. Genomic Sci.">
        <title>Complete genome sequence of Rhodospirillum rubrum type strain (S1).</title>
        <authorList>
            <person name="Munk A.C."/>
            <person name="Copeland A."/>
            <person name="Lucas S."/>
            <person name="Lapidus A."/>
            <person name="Del Rio T.G."/>
            <person name="Barry K."/>
            <person name="Detter J.C."/>
            <person name="Hammon N."/>
            <person name="Israni S."/>
            <person name="Pitluck S."/>
            <person name="Brettin T."/>
            <person name="Bruce D."/>
            <person name="Han C."/>
            <person name="Tapia R."/>
            <person name="Gilna P."/>
            <person name="Schmutz J."/>
            <person name="Larimer F."/>
            <person name="Land M."/>
            <person name="Kyrpides N.C."/>
            <person name="Mavromatis K."/>
            <person name="Richardson P."/>
            <person name="Rohde M."/>
            <person name="Goker M."/>
            <person name="Klenk H.P."/>
            <person name="Zhang Y."/>
            <person name="Roberts G.P."/>
            <person name="Reslewic S."/>
            <person name="Schwartz D.C."/>
        </authorList>
    </citation>
    <scope>NUCLEOTIDE SEQUENCE [LARGE SCALE GENOMIC DNA]</scope>
    <source>
        <strain evidence="8">ATCC 11170 / ATH 1.1.1 / DSM 467 / LMG 4362 / NCIMB 8255 / S1</strain>
    </source>
</reference>
<feature type="transmembrane region" description="Helical" evidence="6">
    <location>
        <begin position="580"/>
        <end position="601"/>
    </location>
</feature>
<gene>
    <name evidence="7" type="ordered locus">Rru_A2809</name>
</gene>
<dbReference type="EnsemblBacteria" id="ABC23606">
    <property type="protein sequence ID" value="ABC23606"/>
    <property type="gene ID" value="Rru_A2809"/>
</dbReference>
<dbReference type="eggNOG" id="COG0672">
    <property type="taxonomic scope" value="Bacteria"/>
</dbReference>
<evidence type="ECO:0000256" key="5">
    <source>
        <dbReference type="ARBA" id="ARBA00023136"/>
    </source>
</evidence>
<dbReference type="EMBL" id="CP000230">
    <property type="protein sequence ID" value="ABC23606.1"/>
    <property type="molecule type" value="Genomic_DNA"/>
</dbReference>
<keyword evidence="8" id="KW-1185">Reference proteome</keyword>
<dbReference type="GO" id="GO:0033573">
    <property type="term" value="C:high-affinity iron permease complex"/>
    <property type="evidence" value="ECO:0007669"/>
    <property type="project" value="InterPro"/>
</dbReference>
<evidence type="ECO:0000256" key="4">
    <source>
        <dbReference type="ARBA" id="ARBA00022989"/>
    </source>
</evidence>
<dbReference type="Pfam" id="PF03239">
    <property type="entry name" value="FTR1"/>
    <property type="match status" value="1"/>
</dbReference>
<feature type="transmembrane region" description="Helical" evidence="6">
    <location>
        <begin position="632"/>
        <end position="650"/>
    </location>
</feature>
<name>Q2RQI9_RHORT</name>
<dbReference type="STRING" id="269796.Rru_A2809"/>
<evidence type="ECO:0000256" key="3">
    <source>
        <dbReference type="ARBA" id="ARBA00022692"/>
    </source>
</evidence>
<dbReference type="InterPro" id="IPR004923">
    <property type="entry name" value="FTR1/Fip1/EfeU"/>
</dbReference>
<comment type="subcellular location">
    <subcellularLocation>
        <location evidence="1">Membrane</location>
        <topology evidence="1">Multi-pass membrane protein</topology>
    </subcellularLocation>
</comment>
<dbReference type="KEGG" id="rru:Rru_A2809"/>
<feature type="transmembrane region" description="Helical" evidence="6">
    <location>
        <begin position="398"/>
        <end position="424"/>
    </location>
</feature>
<feature type="transmembrane region" description="Helical" evidence="6">
    <location>
        <begin position="436"/>
        <end position="458"/>
    </location>
</feature>
<sequence>MFMDNRAVGVWGLGVLKGVSLWTARVAVVVFVWAAGLGPALADPDYKGMVDRIDAFLSGAAESYRAGDAETAKTNVQRAYFEVFENLEGPIRVNISAKASYALEAEFGAIRKLVMAGAPPEEVAARTTAQIAAIRAVVPVLEAGFKIKAHPAAGAEDEAAPNPTPALPQTIEPYWQRAVEAIGTDLYAAASALEAGKPDEAKALITRAQFSGYKNSLLETAVRRTLSQRQDIAFNAEFQRILGLVDAGKPPRMIRASADVLVEELTALLPGLPLVGIAKDQAAPAAEPEADWAQVARDVATRIDGAIAMAGEGKTGAAAGSIQDTYFDVFEASGMESRIGARDTAFKARLEAHFSKIAALINQGADQATLKAAAEAMAVDMKKAIEMLGGGSSSPTALFFYALLIILREGVEAMLIVTAILTYLVKTGNRDRQGTIVNSVLVALACSVVTAVLLKLVFRASAASQEVLEGATMLVAAVILFTMSYWLVSKAEAQKWMAYIKGKVEGSLSSGSLKALWFTSFLAVYREGAETVLFYQALTLDADTTGLFAIAGGFAVGCVGLGVIYLVMRAGAMKLAIRPFFMITGGLLYAMAFIFAGKGIMELVEGKIIEPTLVSWAPDLPMIGMFPYVESLVPQIALVVAAVIGLLVATRRRGPSPATP</sequence>
<evidence type="ECO:0000256" key="1">
    <source>
        <dbReference type="ARBA" id="ARBA00004141"/>
    </source>
</evidence>
<organism evidence="7 8">
    <name type="scientific">Rhodospirillum rubrum (strain ATCC 11170 / ATH 1.1.1 / DSM 467 / LMG 4362 / NCIMB 8255 / S1)</name>
    <dbReference type="NCBI Taxonomy" id="269796"/>
    <lineage>
        <taxon>Bacteria</taxon>
        <taxon>Pseudomonadati</taxon>
        <taxon>Pseudomonadota</taxon>
        <taxon>Alphaproteobacteria</taxon>
        <taxon>Rhodospirillales</taxon>
        <taxon>Rhodospirillaceae</taxon>
        <taxon>Rhodospirillum</taxon>
    </lineage>
</organism>
<proteinExistence type="inferred from homology"/>
<dbReference type="PANTHER" id="PTHR31632:SF2">
    <property type="entry name" value="PLASMA MEMBRANE IRON PERMEASE"/>
    <property type="match status" value="1"/>
</dbReference>
<evidence type="ECO:0000313" key="7">
    <source>
        <dbReference type="EMBL" id="ABC23606.1"/>
    </source>
</evidence>
<feature type="transmembrane region" description="Helical" evidence="6">
    <location>
        <begin position="545"/>
        <end position="568"/>
    </location>
</feature>
<dbReference type="Proteomes" id="UP000001929">
    <property type="component" value="Chromosome"/>
</dbReference>
<evidence type="ECO:0000256" key="2">
    <source>
        <dbReference type="ARBA" id="ARBA00008333"/>
    </source>
</evidence>
<keyword evidence="5 6" id="KW-0472">Membrane</keyword>
<feature type="transmembrane region" description="Helical" evidence="6">
    <location>
        <begin position="470"/>
        <end position="488"/>
    </location>
</feature>
<accession>Q2RQI9</accession>
<keyword evidence="4 6" id="KW-1133">Transmembrane helix</keyword>
<dbReference type="GO" id="GO:0015093">
    <property type="term" value="F:ferrous iron transmembrane transporter activity"/>
    <property type="evidence" value="ECO:0007669"/>
    <property type="project" value="TreeGrafter"/>
</dbReference>
<dbReference type="PATRIC" id="fig|269796.9.peg.2915"/>
<protein>
    <submittedName>
        <fullName evidence="7">Iron permease FTR1</fullName>
    </submittedName>
</protein>
<dbReference type="HOGENOM" id="CLU_023979_1_0_5"/>